<dbReference type="GO" id="GO:0016432">
    <property type="term" value="F:tRNA-uridine aminocarboxypropyltransferase activity"/>
    <property type="evidence" value="ECO:0007669"/>
    <property type="project" value="UniProtKB-EC"/>
</dbReference>
<dbReference type="Pfam" id="PF03942">
    <property type="entry name" value="DTW"/>
    <property type="match status" value="1"/>
</dbReference>
<keyword evidence="4" id="KW-0819">tRNA processing</keyword>
<proteinExistence type="inferred from homology"/>
<dbReference type="RefSeq" id="WP_131257599.1">
    <property type="nucleotide sequence ID" value="NZ_JBHSUS010000001.1"/>
</dbReference>
<evidence type="ECO:0000256" key="4">
    <source>
        <dbReference type="ARBA" id="ARBA00022694"/>
    </source>
</evidence>
<comment type="caution">
    <text evidence="7">The sequence shown here is derived from an EMBL/GenBank/DDBJ whole genome shotgun (WGS) entry which is preliminary data.</text>
</comment>
<comment type="similarity">
    <text evidence="5">Belongs to the TDD superfamily. DTWD2 family.</text>
</comment>
<organism evidence="7 8">
    <name type="scientific">Pseudobowmanella zhangzhouensis</name>
    <dbReference type="NCBI Taxonomy" id="1537679"/>
    <lineage>
        <taxon>Bacteria</taxon>
        <taxon>Pseudomonadati</taxon>
        <taxon>Pseudomonadota</taxon>
        <taxon>Gammaproteobacteria</taxon>
        <taxon>Alteromonadales</taxon>
        <taxon>Alteromonadaceae</taxon>
    </lineage>
</organism>
<reference evidence="8" key="1">
    <citation type="journal article" date="2019" name="Int. J. Syst. Evol. Microbiol.">
        <title>The Global Catalogue of Microorganisms (GCM) 10K type strain sequencing project: providing services to taxonomists for standard genome sequencing and annotation.</title>
        <authorList>
            <consortium name="The Broad Institute Genomics Platform"/>
            <consortium name="The Broad Institute Genome Sequencing Center for Infectious Disease"/>
            <person name="Wu L."/>
            <person name="Ma J."/>
        </authorList>
    </citation>
    <scope>NUCLEOTIDE SEQUENCE [LARGE SCALE GENOMIC DNA]</scope>
    <source>
        <strain evidence="8">CGMCC 1.16031</strain>
    </source>
</reference>
<dbReference type="InterPro" id="IPR005636">
    <property type="entry name" value="DTW"/>
</dbReference>
<evidence type="ECO:0000256" key="2">
    <source>
        <dbReference type="ARBA" id="ARBA00022679"/>
    </source>
</evidence>
<evidence type="ECO:0000259" key="6">
    <source>
        <dbReference type="SMART" id="SM01144"/>
    </source>
</evidence>
<protein>
    <recommendedName>
        <fullName evidence="1">tRNA-uridine aminocarboxypropyltransferase</fullName>
        <ecNumber evidence="1">2.5.1.25</ecNumber>
    </recommendedName>
</protein>
<gene>
    <name evidence="7" type="ORF">ACFP85_15935</name>
</gene>
<accession>A0ABW1XPR2</accession>
<sequence length="184" mass="20300">MPESPRRPYCPTCHYPLRVCLCDSVTRIDNNCQILILQHPSEVSVAKNTARLLALSLNHCTIAIGEQPADFQHLSIADDAVVLYPNPHSQPLSIPNAPTAPPSQLILLDGTWRKAYKLWCSNPWLHQLAIAHLDSPPPSTYQRCAKGEQQLSTLEACTYALSVLEGCDPQPLLSLLAARQRAGF</sequence>
<name>A0ABW1XPR2_9ALTE</name>
<dbReference type="InterPro" id="IPR039262">
    <property type="entry name" value="DTWD2/TAPT"/>
</dbReference>
<dbReference type="PANTHER" id="PTHR21392:SF0">
    <property type="entry name" value="TRNA-URIDINE AMINOCARBOXYPROPYLTRANSFERASE 2"/>
    <property type="match status" value="1"/>
</dbReference>
<evidence type="ECO:0000256" key="1">
    <source>
        <dbReference type="ARBA" id="ARBA00012386"/>
    </source>
</evidence>
<evidence type="ECO:0000313" key="7">
    <source>
        <dbReference type="EMBL" id="MFC6441644.1"/>
    </source>
</evidence>
<evidence type="ECO:0000313" key="8">
    <source>
        <dbReference type="Proteomes" id="UP001596364"/>
    </source>
</evidence>
<keyword evidence="3" id="KW-0949">S-adenosyl-L-methionine</keyword>
<evidence type="ECO:0000256" key="5">
    <source>
        <dbReference type="ARBA" id="ARBA00034489"/>
    </source>
</evidence>
<keyword evidence="8" id="KW-1185">Reference proteome</keyword>
<dbReference type="Proteomes" id="UP001596364">
    <property type="component" value="Unassembled WGS sequence"/>
</dbReference>
<dbReference type="EC" id="2.5.1.25" evidence="1"/>
<feature type="domain" description="DTW" evidence="6">
    <location>
        <begin position="6"/>
        <end position="180"/>
    </location>
</feature>
<dbReference type="PANTHER" id="PTHR21392">
    <property type="entry name" value="TRNA-URIDINE AMINOCARBOXYPROPYLTRANSFERASE 2"/>
    <property type="match status" value="1"/>
</dbReference>
<dbReference type="EMBL" id="JBHSUS010000001">
    <property type="protein sequence ID" value="MFC6441644.1"/>
    <property type="molecule type" value="Genomic_DNA"/>
</dbReference>
<keyword evidence="2 7" id="KW-0808">Transferase</keyword>
<evidence type="ECO:0000256" key="3">
    <source>
        <dbReference type="ARBA" id="ARBA00022691"/>
    </source>
</evidence>
<dbReference type="SMART" id="SM01144">
    <property type="entry name" value="DTW"/>
    <property type="match status" value="1"/>
</dbReference>